<dbReference type="AlphaFoldDB" id="A0AAV8PQY2"/>
<dbReference type="EMBL" id="JAQQAF010000009">
    <property type="protein sequence ID" value="KAJ8460130.1"/>
    <property type="molecule type" value="Genomic_DNA"/>
</dbReference>
<evidence type="ECO:0000313" key="3">
    <source>
        <dbReference type="Proteomes" id="UP001222027"/>
    </source>
</evidence>
<reference evidence="2 3" key="1">
    <citation type="submission" date="2022-12" db="EMBL/GenBank/DDBJ databases">
        <title>Chromosome-scale assembly of the Ensete ventricosum genome.</title>
        <authorList>
            <person name="Dussert Y."/>
            <person name="Stocks J."/>
            <person name="Wendawek A."/>
            <person name="Woldeyes F."/>
            <person name="Nichols R.A."/>
            <person name="Borrell J.S."/>
        </authorList>
    </citation>
    <scope>NUCLEOTIDE SEQUENCE [LARGE SCALE GENOMIC DNA]</scope>
    <source>
        <strain evidence="3">cv. Maze</strain>
        <tissue evidence="2">Seeds</tissue>
    </source>
</reference>
<feature type="compositionally biased region" description="Low complexity" evidence="1">
    <location>
        <begin position="15"/>
        <end position="35"/>
    </location>
</feature>
<feature type="region of interest" description="Disordered" evidence="1">
    <location>
        <begin position="1"/>
        <end position="70"/>
    </location>
</feature>
<feature type="compositionally biased region" description="Polar residues" evidence="1">
    <location>
        <begin position="38"/>
        <end position="52"/>
    </location>
</feature>
<evidence type="ECO:0000313" key="2">
    <source>
        <dbReference type="EMBL" id="KAJ8460130.1"/>
    </source>
</evidence>
<sequence>MSSLGILQDPPQAHGLPFLRSLSSRGSSPSSTRGTQGDGPTSCSQEEQPMNNSRRKSKVFAGKRTMLFAG</sequence>
<gene>
    <name evidence="2" type="ORF">OPV22_033056</name>
</gene>
<evidence type="ECO:0000256" key="1">
    <source>
        <dbReference type="SAM" id="MobiDB-lite"/>
    </source>
</evidence>
<protein>
    <submittedName>
        <fullName evidence="2">Uncharacterized protein</fullName>
    </submittedName>
</protein>
<comment type="caution">
    <text evidence="2">The sequence shown here is derived from an EMBL/GenBank/DDBJ whole genome shotgun (WGS) entry which is preliminary data.</text>
</comment>
<organism evidence="2 3">
    <name type="scientific">Ensete ventricosum</name>
    <name type="common">Abyssinian banana</name>
    <name type="synonym">Musa ensete</name>
    <dbReference type="NCBI Taxonomy" id="4639"/>
    <lineage>
        <taxon>Eukaryota</taxon>
        <taxon>Viridiplantae</taxon>
        <taxon>Streptophyta</taxon>
        <taxon>Embryophyta</taxon>
        <taxon>Tracheophyta</taxon>
        <taxon>Spermatophyta</taxon>
        <taxon>Magnoliopsida</taxon>
        <taxon>Liliopsida</taxon>
        <taxon>Zingiberales</taxon>
        <taxon>Musaceae</taxon>
        <taxon>Ensete</taxon>
    </lineage>
</organism>
<proteinExistence type="predicted"/>
<accession>A0AAV8PQY2</accession>
<keyword evidence="3" id="KW-1185">Reference proteome</keyword>
<dbReference type="Proteomes" id="UP001222027">
    <property type="component" value="Unassembled WGS sequence"/>
</dbReference>
<name>A0AAV8PQY2_ENSVE</name>